<gene>
    <name evidence="2" type="ORF">KK1_038015</name>
</gene>
<organism evidence="2 3">
    <name type="scientific">Cajanus cajan</name>
    <name type="common">Pigeon pea</name>
    <name type="synonym">Cajanus indicus</name>
    <dbReference type="NCBI Taxonomy" id="3821"/>
    <lineage>
        <taxon>Eukaryota</taxon>
        <taxon>Viridiplantae</taxon>
        <taxon>Streptophyta</taxon>
        <taxon>Embryophyta</taxon>
        <taxon>Tracheophyta</taxon>
        <taxon>Spermatophyta</taxon>
        <taxon>Magnoliopsida</taxon>
        <taxon>eudicotyledons</taxon>
        <taxon>Gunneridae</taxon>
        <taxon>Pentapetalae</taxon>
        <taxon>rosids</taxon>
        <taxon>fabids</taxon>
        <taxon>Fabales</taxon>
        <taxon>Fabaceae</taxon>
        <taxon>Papilionoideae</taxon>
        <taxon>50 kb inversion clade</taxon>
        <taxon>NPAAA clade</taxon>
        <taxon>indigoferoid/millettioid clade</taxon>
        <taxon>Phaseoleae</taxon>
        <taxon>Cajanus</taxon>
    </lineage>
</organism>
<accession>A0A151RDQ3</accession>
<evidence type="ECO:0000313" key="3">
    <source>
        <dbReference type="Proteomes" id="UP000075243"/>
    </source>
</evidence>
<dbReference type="AlphaFoldDB" id="A0A151RDQ3"/>
<sequence length="221" mass="25429">MNKTHELWTGKRPSLKHLHIWGCPAEARPYRPHESKLESRTVSCYFVGYPKRSRGYKFYNPTTRSFFETGNARFLEDVEFGKEENIRNVVFEEEPVIDSDQVLVPITIPVPTPVIGDNHGVIPDIVPTQDNIEVLPQIPIEQAQQSQEVPLRRSTRERKSAIPDDYIVFLQEHEDGIGLTEDDPINFCQAMQSSSSQKWIDAMKDERKSIQDNDVCTTRKS</sequence>
<dbReference type="Pfam" id="PF25597">
    <property type="entry name" value="SH3_retrovirus"/>
    <property type="match status" value="1"/>
</dbReference>
<feature type="domain" description="Retroviral polymerase SH3-like" evidence="1">
    <location>
        <begin position="31"/>
        <end position="84"/>
    </location>
</feature>
<reference evidence="2" key="1">
    <citation type="journal article" date="2012" name="Nat. Biotechnol.">
        <title>Draft genome sequence of pigeonpea (Cajanus cajan), an orphan legume crop of resource-poor farmers.</title>
        <authorList>
            <person name="Varshney R.K."/>
            <person name="Chen W."/>
            <person name="Li Y."/>
            <person name="Bharti A.K."/>
            <person name="Saxena R.K."/>
            <person name="Schlueter J.A."/>
            <person name="Donoghue M.T."/>
            <person name="Azam S."/>
            <person name="Fan G."/>
            <person name="Whaley A.M."/>
            <person name="Farmer A.D."/>
            <person name="Sheridan J."/>
            <person name="Iwata A."/>
            <person name="Tuteja R."/>
            <person name="Penmetsa R.V."/>
            <person name="Wu W."/>
            <person name="Upadhyaya H.D."/>
            <person name="Yang S.P."/>
            <person name="Shah T."/>
            <person name="Saxena K.B."/>
            <person name="Michael T."/>
            <person name="McCombie W.R."/>
            <person name="Yang B."/>
            <person name="Zhang G."/>
            <person name="Yang H."/>
            <person name="Wang J."/>
            <person name="Spillane C."/>
            <person name="Cook D.R."/>
            <person name="May G.D."/>
            <person name="Xu X."/>
            <person name="Jackson S.A."/>
        </authorList>
    </citation>
    <scope>NUCLEOTIDE SEQUENCE [LARGE SCALE GENOMIC DNA]</scope>
</reference>
<protein>
    <submittedName>
        <fullName evidence="2">Retrovirus-related Pol polyprotein from transposon TNT 1-94</fullName>
    </submittedName>
</protein>
<name>A0A151RDQ3_CAJCA</name>
<dbReference type="Proteomes" id="UP000075243">
    <property type="component" value="Unassembled WGS sequence"/>
</dbReference>
<dbReference type="InterPro" id="IPR057670">
    <property type="entry name" value="SH3_retrovirus"/>
</dbReference>
<keyword evidence="3" id="KW-1185">Reference proteome</keyword>
<evidence type="ECO:0000259" key="1">
    <source>
        <dbReference type="Pfam" id="PF25597"/>
    </source>
</evidence>
<evidence type="ECO:0000313" key="2">
    <source>
        <dbReference type="EMBL" id="KYP40661.1"/>
    </source>
</evidence>
<dbReference type="Gramene" id="C.cajan_36174.t">
    <property type="protein sequence ID" value="C.cajan_36174.t.cds1"/>
    <property type="gene ID" value="C.cajan_36174"/>
</dbReference>
<dbReference type="EMBL" id="KQ483822">
    <property type="protein sequence ID" value="KYP40661.1"/>
    <property type="molecule type" value="Genomic_DNA"/>
</dbReference>
<proteinExistence type="predicted"/>